<evidence type="ECO:0000256" key="1">
    <source>
        <dbReference type="SAM" id="MobiDB-lite"/>
    </source>
</evidence>
<sequence length="132" mass="13378">MDNPATRAYPAGMIERFAIMLAILAITVSATVTSAHAARMGIGSAPDHAAHLGEMVHAPDLAQLGCDGAQNCGSADSAACAVVCAGLSAFLTLPDAQAARSRGAATHDLPPAASHIGRAPGLNERPPKLRFL</sequence>
<dbReference type="Proteomes" id="UP000617355">
    <property type="component" value="Unassembled WGS sequence"/>
</dbReference>
<gene>
    <name evidence="2" type="ORF">GCM10011358_33890</name>
</gene>
<organism evidence="2 3">
    <name type="scientific">Sinisalibacter lacisalsi</name>
    <dbReference type="NCBI Taxonomy" id="1526570"/>
    <lineage>
        <taxon>Bacteria</taxon>
        <taxon>Pseudomonadati</taxon>
        <taxon>Pseudomonadota</taxon>
        <taxon>Alphaproteobacteria</taxon>
        <taxon>Rhodobacterales</taxon>
        <taxon>Roseobacteraceae</taxon>
        <taxon>Sinisalibacter</taxon>
    </lineage>
</organism>
<keyword evidence="3" id="KW-1185">Reference proteome</keyword>
<proteinExistence type="predicted"/>
<evidence type="ECO:0000313" key="2">
    <source>
        <dbReference type="EMBL" id="GGD47286.1"/>
    </source>
</evidence>
<comment type="caution">
    <text evidence="2">The sequence shown here is derived from an EMBL/GenBank/DDBJ whole genome shotgun (WGS) entry which is preliminary data.</text>
</comment>
<name>A0ABQ1QXN4_9RHOB</name>
<evidence type="ECO:0000313" key="3">
    <source>
        <dbReference type="Proteomes" id="UP000617355"/>
    </source>
</evidence>
<evidence type="ECO:0008006" key="4">
    <source>
        <dbReference type="Google" id="ProtNLM"/>
    </source>
</evidence>
<protein>
    <recommendedName>
        <fullName evidence="4">CopL family metal-binding regulatory protein</fullName>
    </recommendedName>
</protein>
<feature type="region of interest" description="Disordered" evidence="1">
    <location>
        <begin position="102"/>
        <end position="132"/>
    </location>
</feature>
<accession>A0ABQ1QXN4</accession>
<dbReference type="EMBL" id="BMGI01000006">
    <property type="protein sequence ID" value="GGD47286.1"/>
    <property type="molecule type" value="Genomic_DNA"/>
</dbReference>
<reference evidence="3" key="1">
    <citation type="journal article" date="2019" name="Int. J. Syst. Evol. Microbiol.">
        <title>The Global Catalogue of Microorganisms (GCM) 10K type strain sequencing project: providing services to taxonomists for standard genome sequencing and annotation.</title>
        <authorList>
            <consortium name="The Broad Institute Genomics Platform"/>
            <consortium name="The Broad Institute Genome Sequencing Center for Infectious Disease"/>
            <person name="Wu L."/>
            <person name="Ma J."/>
        </authorList>
    </citation>
    <scope>NUCLEOTIDE SEQUENCE [LARGE SCALE GENOMIC DNA]</scope>
    <source>
        <strain evidence="3">CGMCC 1.12922</strain>
    </source>
</reference>